<evidence type="ECO:0000256" key="1">
    <source>
        <dbReference type="SAM" id="MobiDB-lite"/>
    </source>
</evidence>
<gene>
    <name evidence="3" type="ORF">SAMN05444277_101632</name>
</gene>
<organism evidence="3 4">
    <name type="scientific">Parafilimonas terrae</name>
    <dbReference type="NCBI Taxonomy" id="1465490"/>
    <lineage>
        <taxon>Bacteria</taxon>
        <taxon>Pseudomonadati</taxon>
        <taxon>Bacteroidota</taxon>
        <taxon>Chitinophagia</taxon>
        <taxon>Chitinophagales</taxon>
        <taxon>Chitinophagaceae</taxon>
        <taxon>Parafilimonas</taxon>
    </lineage>
</organism>
<protein>
    <submittedName>
        <fullName evidence="3">Uncharacterized protein</fullName>
    </submittedName>
</protein>
<name>A0A1I5S9B8_9BACT</name>
<sequence length="61" mass="6560">MKKFLFSAAIVMSAMGIAVASSNHNATRPIDNKVYILNDTTPSDTTPSDTTQPVDSSFLLK</sequence>
<feature type="signal peptide" evidence="2">
    <location>
        <begin position="1"/>
        <end position="20"/>
    </location>
</feature>
<dbReference type="Proteomes" id="UP000199031">
    <property type="component" value="Unassembled WGS sequence"/>
</dbReference>
<dbReference type="AlphaFoldDB" id="A0A1I5S9B8"/>
<feature type="region of interest" description="Disordered" evidence="1">
    <location>
        <begin position="38"/>
        <end position="61"/>
    </location>
</feature>
<accession>A0A1I5S9B8</accession>
<proteinExistence type="predicted"/>
<feature type="compositionally biased region" description="Low complexity" evidence="1">
    <location>
        <begin position="39"/>
        <end position="61"/>
    </location>
</feature>
<dbReference type="STRING" id="1465490.SAMN05444277_101632"/>
<keyword evidence="4" id="KW-1185">Reference proteome</keyword>
<evidence type="ECO:0000256" key="2">
    <source>
        <dbReference type="SAM" id="SignalP"/>
    </source>
</evidence>
<dbReference type="EMBL" id="FOXQ01000001">
    <property type="protein sequence ID" value="SFP66866.1"/>
    <property type="molecule type" value="Genomic_DNA"/>
</dbReference>
<keyword evidence="2" id="KW-0732">Signal</keyword>
<feature type="chain" id="PRO_5011499305" evidence="2">
    <location>
        <begin position="21"/>
        <end position="61"/>
    </location>
</feature>
<reference evidence="3 4" key="1">
    <citation type="submission" date="2016-10" db="EMBL/GenBank/DDBJ databases">
        <authorList>
            <person name="de Groot N.N."/>
        </authorList>
    </citation>
    <scope>NUCLEOTIDE SEQUENCE [LARGE SCALE GENOMIC DNA]</scope>
    <source>
        <strain evidence="3 4">DSM 28286</strain>
    </source>
</reference>
<dbReference type="RefSeq" id="WP_143075735.1">
    <property type="nucleotide sequence ID" value="NZ_FOXQ01000001.1"/>
</dbReference>
<evidence type="ECO:0000313" key="3">
    <source>
        <dbReference type="EMBL" id="SFP66866.1"/>
    </source>
</evidence>
<evidence type="ECO:0000313" key="4">
    <source>
        <dbReference type="Proteomes" id="UP000199031"/>
    </source>
</evidence>